<reference evidence="3" key="3">
    <citation type="journal article" date="2013" name="Plant Cell Physiol.">
        <title>Rice Annotation Project Database (RAP-DB): an integrative and interactive database for rice genomics.</title>
        <authorList>
            <person name="Sakai H."/>
            <person name="Lee S.S."/>
            <person name="Tanaka T."/>
            <person name="Numa H."/>
            <person name="Kim J."/>
            <person name="Kawahara Y."/>
            <person name="Wakimoto H."/>
            <person name="Yang C.C."/>
            <person name="Iwamoto M."/>
            <person name="Abe T."/>
            <person name="Yamada Y."/>
            <person name="Muto A."/>
            <person name="Inokuchi H."/>
            <person name="Ikemura T."/>
            <person name="Matsumoto T."/>
            <person name="Sasaki T."/>
            <person name="Itoh T."/>
        </authorList>
    </citation>
    <scope>NUCLEOTIDE SEQUENCE</scope>
</reference>
<dbReference type="AlphaFoldDB" id="A0A0P0V5U7"/>
<evidence type="ECO:0000313" key="3">
    <source>
        <dbReference type="EMBL" id="BAS73420.1"/>
    </source>
</evidence>
<reference evidence="3 4" key="4">
    <citation type="journal article" date="2013" name="Rice">
        <title>Improvement of the Oryza sativa Nipponbare reference genome using next generation sequence and optical map data.</title>
        <authorList>
            <person name="Kawahara Y."/>
            <person name="de la Bastide M."/>
            <person name="Hamilton J.P."/>
            <person name="Kanamori H."/>
            <person name="McCombie W.R."/>
            <person name="Ouyang S."/>
            <person name="Schwartz D.C."/>
            <person name="Tanaka T."/>
            <person name="Wu J."/>
            <person name="Zhou S."/>
            <person name="Childs K.L."/>
            <person name="Davidson R.M."/>
            <person name="Lin H."/>
            <person name="Quesada-Ocampo L."/>
            <person name="Vaillancourt B."/>
            <person name="Sakai H."/>
            <person name="Lee S.S."/>
            <person name="Kim J."/>
            <person name="Numa H."/>
            <person name="Itoh T."/>
            <person name="Buell C.R."/>
            <person name="Matsumoto T."/>
        </authorList>
    </citation>
    <scope>NUCLEOTIDE SEQUENCE [LARGE SCALE GENOMIC DNA]</scope>
    <source>
        <strain evidence="4">cv. Nipponbare</strain>
    </source>
</reference>
<feature type="compositionally biased region" description="Basic residues" evidence="1">
    <location>
        <begin position="77"/>
        <end position="88"/>
    </location>
</feature>
<organism evidence="2">
    <name type="scientific">Oryza sativa subsp. japonica</name>
    <name type="common">Rice</name>
    <dbReference type="NCBI Taxonomy" id="39947"/>
    <lineage>
        <taxon>Eukaryota</taxon>
        <taxon>Viridiplantae</taxon>
        <taxon>Streptophyta</taxon>
        <taxon>Embryophyta</taxon>
        <taxon>Tracheophyta</taxon>
        <taxon>Spermatophyta</taxon>
        <taxon>Magnoliopsida</taxon>
        <taxon>Liliopsida</taxon>
        <taxon>Poales</taxon>
        <taxon>Poaceae</taxon>
        <taxon>BOP clade</taxon>
        <taxon>Oryzoideae</taxon>
        <taxon>Oryzeae</taxon>
        <taxon>Oryzinae</taxon>
        <taxon>Oryza</taxon>
        <taxon>Oryza sativa</taxon>
    </lineage>
</organism>
<feature type="region of interest" description="Disordered" evidence="1">
    <location>
        <begin position="68"/>
        <end position="178"/>
    </location>
</feature>
<feature type="compositionally biased region" description="Basic residues" evidence="1">
    <location>
        <begin position="217"/>
        <end position="226"/>
    </location>
</feature>
<dbReference type="Proteomes" id="UP000817658">
    <property type="component" value="Chromosome 1"/>
</dbReference>
<feature type="compositionally biased region" description="Gly residues" evidence="1">
    <location>
        <begin position="206"/>
        <end position="216"/>
    </location>
</feature>
<feature type="compositionally biased region" description="Basic and acidic residues" evidence="1">
    <location>
        <begin position="164"/>
        <end position="178"/>
    </location>
</feature>
<evidence type="ECO:0000256" key="1">
    <source>
        <dbReference type="SAM" id="MobiDB-lite"/>
    </source>
</evidence>
<gene>
    <name evidence="3" type="ordered locus">Os01g0647900</name>
    <name evidence="3" type="ORF">OSNPB_010647900</name>
    <name evidence="2" type="ORF">P0038D11.31</name>
</gene>
<sequence>MAGWGLGSGDGDGNLDLATGDSQQRGVACGRRWPVCRSGMVWRAAIAAAAVDRSGGVGGDTYLQMKAIMTGRGGGSRGRRGSSRRRRGSGSSAVLTRRDLLLPRRRSRAARDVGLGARRRQRGDGAGRSVGGRGRRGTRARDARAWHGAAEEAMRRRGEKVRRRGDDAGRRAKVDDRSDARWRRVGEGGGDRGGGRRAWLARRRCGGGASVAQGGGRRTRRGRRRSGRGEEIDSREERARDGEEIDTIGYGNRMVEITRVCQMRLLCQESRPPLRIF</sequence>
<protein>
    <submittedName>
        <fullName evidence="3">Os01g0647900 protein</fullName>
    </submittedName>
</protein>
<evidence type="ECO:0000313" key="2">
    <source>
        <dbReference type="EMBL" id="BAD68192.1"/>
    </source>
</evidence>
<dbReference type="EMBL" id="AP014957">
    <property type="protein sequence ID" value="BAS73420.1"/>
    <property type="molecule type" value="Genomic_DNA"/>
</dbReference>
<evidence type="ECO:0000313" key="4">
    <source>
        <dbReference type="Proteomes" id="UP000059680"/>
    </source>
</evidence>
<accession>A0A0P0V5U7</accession>
<reference evidence="3" key="5">
    <citation type="submission" date="2015-10" db="EMBL/GenBank/DDBJ databases">
        <authorList>
            <person name="Sakai H."/>
            <person name="Kawahara Y."/>
            <person name="Matsumoto T."/>
            <person name="Buell C.R."/>
            <person name="Itoh T."/>
        </authorList>
    </citation>
    <scope>NUCLEOTIDE SEQUENCE</scope>
</reference>
<keyword evidence="4" id="KW-1185">Reference proteome</keyword>
<name>A0A0P0V5U7_ORYSJ</name>
<dbReference type="Proteomes" id="UP000059680">
    <property type="component" value="Chromosome 1"/>
</dbReference>
<accession>Q5VQE3</accession>
<reference evidence="4" key="2">
    <citation type="journal article" date="2005" name="Nature">
        <title>The map-based sequence of the rice genome.</title>
        <authorList>
            <consortium name="International rice genome sequencing project (IRGSP)"/>
            <person name="Matsumoto T."/>
            <person name="Wu J."/>
            <person name="Kanamori H."/>
            <person name="Katayose Y."/>
            <person name="Fujisawa M."/>
            <person name="Namiki N."/>
            <person name="Mizuno H."/>
            <person name="Yamamoto K."/>
            <person name="Antonio B.A."/>
            <person name="Baba T."/>
            <person name="Sakata K."/>
            <person name="Nagamura Y."/>
            <person name="Aoki H."/>
            <person name="Arikawa K."/>
            <person name="Arita K."/>
            <person name="Bito T."/>
            <person name="Chiden Y."/>
            <person name="Fujitsuka N."/>
            <person name="Fukunaka R."/>
            <person name="Hamada M."/>
            <person name="Harada C."/>
            <person name="Hayashi A."/>
            <person name="Hijishita S."/>
            <person name="Honda M."/>
            <person name="Hosokawa S."/>
            <person name="Ichikawa Y."/>
            <person name="Idonuma A."/>
            <person name="Iijima M."/>
            <person name="Ikeda M."/>
            <person name="Ikeno M."/>
            <person name="Ito K."/>
            <person name="Ito S."/>
            <person name="Ito T."/>
            <person name="Ito Y."/>
            <person name="Ito Y."/>
            <person name="Iwabuchi A."/>
            <person name="Kamiya K."/>
            <person name="Karasawa W."/>
            <person name="Kurita K."/>
            <person name="Katagiri S."/>
            <person name="Kikuta A."/>
            <person name="Kobayashi H."/>
            <person name="Kobayashi N."/>
            <person name="Machita K."/>
            <person name="Maehara T."/>
            <person name="Masukawa M."/>
            <person name="Mizubayashi T."/>
            <person name="Mukai Y."/>
            <person name="Nagasaki H."/>
            <person name="Nagata Y."/>
            <person name="Naito S."/>
            <person name="Nakashima M."/>
            <person name="Nakama Y."/>
            <person name="Nakamichi Y."/>
            <person name="Nakamura M."/>
            <person name="Meguro A."/>
            <person name="Negishi M."/>
            <person name="Ohta I."/>
            <person name="Ohta T."/>
            <person name="Okamoto M."/>
            <person name="Ono N."/>
            <person name="Saji S."/>
            <person name="Sakaguchi M."/>
            <person name="Sakai K."/>
            <person name="Shibata M."/>
            <person name="Shimokawa T."/>
            <person name="Song J."/>
            <person name="Takazaki Y."/>
            <person name="Terasawa K."/>
            <person name="Tsugane M."/>
            <person name="Tsuji K."/>
            <person name="Ueda S."/>
            <person name="Waki K."/>
            <person name="Yamagata H."/>
            <person name="Yamamoto M."/>
            <person name="Yamamoto S."/>
            <person name="Yamane H."/>
            <person name="Yoshiki S."/>
            <person name="Yoshihara R."/>
            <person name="Yukawa K."/>
            <person name="Zhong H."/>
            <person name="Yano M."/>
            <person name="Yuan Q."/>
            <person name="Ouyang S."/>
            <person name="Liu J."/>
            <person name="Jones K.M."/>
            <person name="Gansberger K."/>
            <person name="Moffat K."/>
            <person name="Hill J."/>
            <person name="Bera J."/>
            <person name="Fadrosh D."/>
            <person name="Jin S."/>
            <person name="Johri S."/>
            <person name="Kim M."/>
            <person name="Overton L."/>
            <person name="Reardon M."/>
            <person name="Tsitrin T."/>
            <person name="Vuong H."/>
            <person name="Weaver B."/>
            <person name="Ciecko A."/>
            <person name="Tallon L."/>
            <person name="Jackson J."/>
            <person name="Pai G."/>
            <person name="Aken S.V."/>
            <person name="Utterback T."/>
            <person name="Reidmuller S."/>
            <person name="Feldblyum T."/>
            <person name="Hsiao J."/>
            <person name="Zismann V."/>
            <person name="Iobst S."/>
            <person name="de Vazeille A.R."/>
            <person name="Buell C.R."/>
            <person name="Ying K."/>
            <person name="Li Y."/>
            <person name="Lu T."/>
            <person name="Huang Y."/>
            <person name="Zhao Q."/>
            <person name="Feng Q."/>
            <person name="Zhang L."/>
            <person name="Zhu J."/>
            <person name="Weng Q."/>
            <person name="Mu J."/>
            <person name="Lu Y."/>
            <person name="Fan D."/>
            <person name="Liu Y."/>
            <person name="Guan J."/>
            <person name="Zhang Y."/>
            <person name="Yu S."/>
            <person name="Liu X."/>
            <person name="Zhang Y."/>
            <person name="Hong G."/>
            <person name="Han B."/>
            <person name="Choisne N."/>
            <person name="Demange N."/>
            <person name="Orjeda G."/>
            <person name="Samain S."/>
            <person name="Cattolico L."/>
            <person name="Pelletier E."/>
            <person name="Couloux A."/>
            <person name="Segurens B."/>
            <person name="Wincker P."/>
            <person name="D'Hont A."/>
            <person name="Scarpelli C."/>
            <person name="Weissenbach J."/>
            <person name="Salanoubat M."/>
            <person name="Quetier F."/>
            <person name="Yu Y."/>
            <person name="Kim H.R."/>
            <person name="Rambo T."/>
            <person name="Currie J."/>
            <person name="Collura K."/>
            <person name="Luo M."/>
            <person name="Yang T."/>
            <person name="Ammiraju J.S.S."/>
            <person name="Engler F."/>
            <person name="Soderlund C."/>
            <person name="Wing R.A."/>
            <person name="Palmer L.E."/>
            <person name="de la Bastide M."/>
            <person name="Spiegel L."/>
            <person name="Nascimento L."/>
            <person name="Zutavern T."/>
            <person name="O'Shaughnessy A."/>
            <person name="Dike S."/>
            <person name="Dedhia N."/>
            <person name="Preston R."/>
            <person name="Balija V."/>
            <person name="McCombie W.R."/>
            <person name="Chow T."/>
            <person name="Chen H."/>
            <person name="Chung M."/>
            <person name="Chen C."/>
            <person name="Shaw J."/>
            <person name="Wu H."/>
            <person name="Hsiao K."/>
            <person name="Chao Y."/>
            <person name="Chu M."/>
            <person name="Cheng C."/>
            <person name="Hour A."/>
            <person name="Lee P."/>
            <person name="Lin S."/>
            <person name="Lin Y."/>
            <person name="Liou J."/>
            <person name="Liu S."/>
            <person name="Hsing Y."/>
            <person name="Raghuvanshi S."/>
            <person name="Mohanty A."/>
            <person name="Bharti A.K."/>
            <person name="Gaur A."/>
            <person name="Gupta V."/>
            <person name="Kumar D."/>
            <person name="Ravi V."/>
            <person name="Vij S."/>
            <person name="Kapur A."/>
            <person name="Khurana P."/>
            <person name="Khurana P."/>
            <person name="Khurana J.P."/>
            <person name="Tyagi A.K."/>
            <person name="Gaikwad K."/>
            <person name="Singh A."/>
            <person name="Dalal V."/>
            <person name="Srivastava S."/>
            <person name="Dixit A."/>
            <person name="Pal A.K."/>
            <person name="Ghazi I.A."/>
            <person name="Yadav M."/>
            <person name="Pandit A."/>
            <person name="Bhargava A."/>
            <person name="Sureshbabu K."/>
            <person name="Batra K."/>
            <person name="Sharma T.R."/>
            <person name="Mohapatra T."/>
            <person name="Singh N.K."/>
            <person name="Messing J."/>
            <person name="Nelson A.B."/>
            <person name="Fuks G."/>
            <person name="Kavchok S."/>
            <person name="Keizer G."/>
            <person name="Linton E."/>
            <person name="Llaca V."/>
            <person name="Song R."/>
            <person name="Tanyolac B."/>
            <person name="Young S."/>
            <person name="Ho-Il K."/>
            <person name="Hahn J.H."/>
            <person name="Sangsakoo G."/>
            <person name="Vanavichit A."/>
            <person name="de Mattos Luiz.A.T."/>
            <person name="Zimmer P.D."/>
            <person name="Malone G."/>
            <person name="Dellagostin O."/>
            <person name="de Oliveira A.C."/>
            <person name="Bevan M."/>
            <person name="Bancroft I."/>
            <person name="Minx P."/>
            <person name="Cordum H."/>
            <person name="Wilson R."/>
            <person name="Cheng Z."/>
            <person name="Jin W."/>
            <person name="Jiang J."/>
            <person name="Leong S.A."/>
            <person name="Iwama H."/>
            <person name="Gojobori T."/>
            <person name="Itoh T."/>
            <person name="Niimura Y."/>
            <person name="Fujii Y."/>
            <person name="Habara T."/>
            <person name="Sakai H."/>
            <person name="Sato Y."/>
            <person name="Wilson G."/>
            <person name="Kumar K."/>
            <person name="McCouch S."/>
            <person name="Juretic N."/>
            <person name="Hoen D."/>
            <person name="Wright S."/>
            <person name="Bruskiewich R."/>
            <person name="Bureau T."/>
            <person name="Miyao A."/>
            <person name="Hirochika H."/>
            <person name="Nishikawa T."/>
            <person name="Kadowaki K."/>
            <person name="Sugiura M."/>
            <person name="Burr B."/>
            <person name="Sasaki T."/>
        </authorList>
    </citation>
    <scope>NUCLEOTIDE SEQUENCE [LARGE SCALE GENOMIC DNA]</scope>
    <source>
        <strain evidence="4">cv. Nipponbare</strain>
    </source>
</reference>
<feature type="region of interest" description="Disordered" evidence="1">
    <location>
        <begin position="204"/>
        <end position="241"/>
    </location>
</feature>
<dbReference type="PaxDb" id="39947-Q5VQE3"/>
<reference evidence="2" key="1">
    <citation type="journal article" date="2002" name="Nature">
        <title>The genome sequence and structure of rice chromosome 1.</title>
        <authorList>
            <person name="Sasaki T."/>
            <person name="Matsumoto T."/>
            <person name="Yamamoto K."/>
            <person name="Sakata K."/>
            <person name="Baba T."/>
            <person name="Katayose Y."/>
            <person name="Wu J."/>
            <person name="Niimura Y."/>
            <person name="Cheng Z."/>
            <person name="Nagamura Y."/>
            <person name="Antonio B.A."/>
            <person name="Kanamori H."/>
            <person name="Hosokawa S."/>
            <person name="Masukawa M."/>
            <person name="Arikawa K."/>
            <person name="Chiden Y."/>
            <person name="Hayashi M."/>
            <person name="Okamoto M."/>
            <person name="Ando T."/>
            <person name="Aoki H."/>
            <person name="Arita K."/>
            <person name="Hamada M."/>
            <person name="Harada C."/>
            <person name="Hijishita S."/>
            <person name="Honda M."/>
            <person name="Ichikawa Y."/>
            <person name="Idonuma A."/>
            <person name="Iijima M."/>
            <person name="Ikeda M."/>
            <person name="Ikeno M."/>
            <person name="Itoh S."/>
            <person name="Itoh T."/>
            <person name="Itoh Y."/>
            <person name="Itoh Y."/>
            <person name="Iwabuchi A."/>
            <person name="Kamiya K."/>
            <person name="Karasawa W."/>
            <person name="Katagiri S."/>
            <person name="Kikuta A."/>
            <person name="Kobayashi N."/>
            <person name="Kono I."/>
            <person name="Machita K."/>
            <person name="Maehara T."/>
            <person name="Mizuno H."/>
            <person name="Mizubayashi T."/>
            <person name="Mukai Y."/>
            <person name="Nagasaki H."/>
            <person name="Nakashima M."/>
            <person name="Nakama Y."/>
            <person name="Nakamichi Y."/>
            <person name="Nakamura M."/>
            <person name="Namiki N."/>
            <person name="Negishi M."/>
            <person name="Ohta I."/>
            <person name="Ono N."/>
            <person name="Saji S."/>
            <person name="Sakai K."/>
            <person name="Shibata M."/>
            <person name="Shimokawa T."/>
            <person name="Shomura A."/>
            <person name="Song J."/>
            <person name="Takazaki Y."/>
            <person name="Terasawa K."/>
            <person name="Tsuji K."/>
            <person name="Waki K."/>
            <person name="Yamagata H."/>
            <person name="Yamane H."/>
            <person name="Yoshiki S."/>
            <person name="Yoshihara R."/>
            <person name="Yukawa K."/>
            <person name="Zhong H."/>
            <person name="Iwama H."/>
            <person name="Endo T."/>
            <person name="Ito H."/>
            <person name="Hahn J.H."/>
            <person name="Kim H.I."/>
            <person name="Eun M.Y."/>
            <person name="Yano M."/>
            <person name="Jiang J."/>
            <person name="Gojobori T."/>
        </authorList>
    </citation>
    <scope>NUCLEOTIDE SEQUENCE</scope>
</reference>
<proteinExistence type="predicted"/>
<feature type="compositionally biased region" description="Basic and acidic residues" evidence="1">
    <location>
        <begin position="139"/>
        <end position="156"/>
    </location>
</feature>
<feature type="compositionally biased region" description="Basic and acidic residues" evidence="1">
    <location>
        <begin position="227"/>
        <end position="241"/>
    </location>
</feature>
<dbReference type="EMBL" id="AP003234">
    <property type="protein sequence ID" value="BAD68192.1"/>
    <property type="molecule type" value="Genomic_DNA"/>
</dbReference>